<proteinExistence type="predicted"/>
<dbReference type="Gene3D" id="3.40.630.30">
    <property type="match status" value="1"/>
</dbReference>
<gene>
    <name evidence="4" type="ORF">SAMN05444271_1487</name>
</gene>
<dbReference type="PANTHER" id="PTHR43877">
    <property type="entry name" value="AMINOALKYLPHOSPHONATE N-ACETYLTRANSFERASE-RELATED-RELATED"/>
    <property type="match status" value="1"/>
</dbReference>
<dbReference type="EMBL" id="FNYR01000048">
    <property type="protein sequence ID" value="SEJ32728.1"/>
    <property type="molecule type" value="Genomic_DNA"/>
</dbReference>
<name>A0A1H6XUI9_9EURY</name>
<dbReference type="SUPFAM" id="SSF55729">
    <property type="entry name" value="Acyl-CoA N-acyltransferases (Nat)"/>
    <property type="match status" value="1"/>
</dbReference>
<dbReference type="InterPro" id="IPR000182">
    <property type="entry name" value="GNAT_dom"/>
</dbReference>
<accession>A0A1H6XUI9</accession>
<dbReference type="CDD" id="cd04301">
    <property type="entry name" value="NAT_SF"/>
    <property type="match status" value="1"/>
</dbReference>
<evidence type="ECO:0000256" key="2">
    <source>
        <dbReference type="ARBA" id="ARBA00023315"/>
    </source>
</evidence>
<keyword evidence="1" id="KW-0808">Transferase</keyword>
<keyword evidence="4" id="KW-0687">Ribonucleoprotein</keyword>
<dbReference type="STRING" id="1073996.SAMN05444271_1487"/>
<dbReference type="Pfam" id="PF00583">
    <property type="entry name" value="Acetyltransf_1"/>
    <property type="match status" value="1"/>
</dbReference>
<evidence type="ECO:0000313" key="4">
    <source>
        <dbReference type="EMBL" id="SEJ32728.1"/>
    </source>
</evidence>
<dbReference type="InterPro" id="IPR016181">
    <property type="entry name" value="Acyl_CoA_acyltransferase"/>
</dbReference>
<dbReference type="InterPro" id="IPR043854">
    <property type="entry name" value="DUF5816"/>
</dbReference>
<dbReference type="Proteomes" id="UP000198888">
    <property type="component" value="Unassembled WGS sequence"/>
</dbReference>
<dbReference type="GO" id="GO:0005840">
    <property type="term" value="C:ribosome"/>
    <property type="evidence" value="ECO:0007669"/>
    <property type="project" value="UniProtKB-KW"/>
</dbReference>
<keyword evidence="4" id="KW-0689">Ribosomal protein</keyword>
<organism evidence="4 5">
    <name type="scientific">Halohasta litchfieldiae</name>
    <dbReference type="NCBI Taxonomy" id="1073996"/>
    <lineage>
        <taxon>Archaea</taxon>
        <taxon>Methanobacteriati</taxon>
        <taxon>Methanobacteriota</taxon>
        <taxon>Stenosarchaea group</taxon>
        <taxon>Halobacteria</taxon>
        <taxon>Halobacteriales</taxon>
        <taxon>Haloferacaceae</taxon>
        <taxon>Halohasta</taxon>
    </lineage>
</organism>
<dbReference type="InterPro" id="IPR050832">
    <property type="entry name" value="Bact_Acetyltransf"/>
</dbReference>
<keyword evidence="2" id="KW-0012">Acyltransferase</keyword>
<evidence type="ECO:0000259" key="3">
    <source>
        <dbReference type="PROSITE" id="PS51186"/>
    </source>
</evidence>
<keyword evidence="5" id="KW-1185">Reference proteome</keyword>
<reference evidence="4 5" key="1">
    <citation type="submission" date="2016-10" db="EMBL/GenBank/DDBJ databases">
        <authorList>
            <person name="de Groot N.N."/>
        </authorList>
    </citation>
    <scope>NUCLEOTIDE SEQUENCE [LARGE SCALE GENOMIC DNA]</scope>
    <source>
        <strain evidence="4 5">DSM 22187</strain>
    </source>
</reference>
<dbReference type="GO" id="GO:0016747">
    <property type="term" value="F:acyltransferase activity, transferring groups other than amino-acyl groups"/>
    <property type="evidence" value="ECO:0007669"/>
    <property type="project" value="InterPro"/>
</dbReference>
<dbReference type="AlphaFoldDB" id="A0A1H6XUI9"/>
<evidence type="ECO:0000313" key="5">
    <source>
        <dbReference type="Proteomes" id="UP000198888"/>
    </source>
</evidence>
<dbReference type="PROSITE" id="PS51186">
    <property type="entry name" value="GNAT"/>
    <property type="match status" value="1"/>
</dbReference>
<dbReference type="Pfam" id="PF19133">
    <property type="entry name" value="DUF5816"/>
    <property type="match status" value="1"/>
</dbReference>
<feature type="domain" description="N-acetyltransferase" evidence="3">
    <location>
        <begin position="6"/>
        <end position="182"/>
    </location>
</feature>
<evidence type="ECO:0000256" key="1">
    <source>
        <dbReference type="ARBA" id="ARBA00022679"/>
    </source>
</evidence>
<dbReference type="PANTHER" id="PTHR43877:SF2">
    <property type="entry name" value="AMINOALKYLPHOSPHONATE N-ACETYLTRANSFERASE-RELATED"/>
    <property type="match status" value="1"/>
</dbReference>
<sequence length="253" mass="28100">MVTVHMEIRPAAATDHEAIRDVAEASLDASYSHAVDDDTREQALKAWYDPDTVADRLDDDATAFIVAIEDGSVVGVVQGEVIEGPDLVGRIDWLHVDPKRRGEGVGSSLLSRIEQRLREQSVDVIEGRVLAANTAGGDFYVSHSFSETTERTVEIGGREFTERRYRKRYDGEEPTLSSFETDAEQLYIATDERERGSAGPFYPAYTDTDRNDRYGYVCGPCNSTDVGMDPMGRLECSDCGNARKPTRWDAAYL</sequence>
<protein>
    <submittedName>
        <fullName evidence="4">Ribosomal protein S18 acetylase RimI</fullName>
    </submittedName>
</protein>